<keyword evidence="2" id="KW-0238">DNA-binding</keyword>
<sequence>MDITAKLKKIDRLKKKLDTLGTGKDWDQDFLEKIKIDFTYNSNKIEGNALTYGQTIQLLKEFVTPKNTSTADCLDILNHQQVLDEVFEQYQATQVTEANIKRLHKALMKSPDQWSDSIHYDPGKYKILENVTTRLSGKIHHYKQPSEVSAAISYLIKNTNSRLSDLIIPGNDDHILKIVTDFHYEFLNIIHPFGDGNGRIARIMMNIILLKSKYPPIFIKPVNKLAYMNSFEEEENNPGSMLDFMADRLIESLKLKEKFLKRN</sequence>
<name>A0ABP8B3U4_9SPHI</name>
<protein>
    <submittedName>
        <fullName evidence="2">DNA-binding protein</fullName>
    </submittedName>
</protein>
<evidence type="ECO:0000259" key="1">
    <source>
        <dbReference type="PROSITE" id="PS51459"/>
    </source>
</evidence>
<proteinExistence type="predicted"/>
<reference evidence="3" key="1">
    <citation type="journal article" date="2019" name="Int. J. Syst. Evol. Microbiol.">
        <title>The Global Catalogue of Microorganisms (GCM) 10K type strain sequencing project: providing services to taxonomists for standard genome sequencing and annotation.</title>
        <authorList>
            <consortium name="The Broad Institute Genomics Platform"/>
            <consortium name="The Broad Institute Genome Sequencing Center for Infectious Disease"/>
            <person name="Wu L."/>
            <person name="Ma J."/>
        </authorList>
    </citation>
    <scope>NUCLEOTIDE SEQUENCE [LARGE SCALE GENOMIC DNA]</scope>
    <source>
        <strain evidence="3">JCM 17626</strain>
    </source>
</reference>
<dbReference type="PANTHER" id="PTHR13504">
    <property type="entry name" value="FIDO DOMAIN-CONTAINING PROTEIN DDB_G0283145"/>
    <property type="match status" value="1"/>
</dbReference>
<dbReference type="InterPro" id="IPR036597">
    <property type="entry name" value="Fido-like_dom_sf"/>
</dbReference>
<dbReference type="InterPro" id="IPR040198">
    <property type="entry name" value="Fido_containing"/>
</dbReference>
<dbReference type="SUPFAM" id="SSF140931">
    <property type="entry name" value="Fic-like"/>
    <property type="match status" value="1"/>
</dbReference>
<dbReference type="GO" id="GO:0003677">
    <property type="term" value="F:DNA binding"/>
    <property type="evidence" value="ECO:0007669"/>
    <property type="project" value="UniProtKB-KW"/>
</dbReference>
<organism evidence="2 3">
    <name type="scientific">Pedobacter jeongneungensis</name>
    <dbReference type="NCBI Taxonomy" id="947309"/>
    <lineage>
        <taxon>Bacteria</taxon>
        <taxon>Pseudomonadati</taxon>
        <taxon>Bacteroidota</taxon>
        <taxon>Sphingobacteriia</taxon>
        <taxon>Sphingobacteriales</taxon>
        <taxon>Sphingobacteriaceae</taxon>
        <taxon>Pedobacter</taxon>
    </lineage>
</organism>
<comment type="caution">
    <text evidence="2">The sequence shown here is derived from an EMBL/GenBank/DDBJ whole genome shotgun (WGS) entry which is preliminary data.</text>
</comment>
<dbReference type="EMBL" id="BAABBY010000001">
    <property type="protein sequence ID" value="GAA4197261.1"/>
    <property type="molecule type" value="Genomic_DNA"/>
</dbReference>
<dbReference type="Pfam" id="PF02661">
    <property type="entry name" value="Fic"/>
    <property type="match status" value="1"/>
</dbReference>
<dbReference type="Gene3D" id="1.10.3290.10">
    <property type="entry name" value="Fido-like domain"/>
    <property type="match status" value="1"/>
</dbReference>
<evidence type="ECO:0000313" key="3">
    <source>
        <dbReference type="Proteomes" id="UP001501772"/>
    </source>
</evidence>
<gene>
    <name evidence="2" type="ORF">GCM10022289_04240</name>
</gene>
<dbReference type="RefSeq" id="WP_344849005.1">
    <property type="nucleotide sequence ID" value="NZ_BAABBY010000001.1"/>
</dbReference>
<dbReference type="PANTHER" id="PTHR13504:SF38">
    <property type="entry name" value="FIDO DOMAIN-CONTAINING PROTEIN"/>
    <property type="match status" value="1"/>
</dbReference>
<dbReference type="PROSITE" id="PS51459">
    <property type="entry name" value="FIDO"/>
    <property type="match status" value="1"/>
</dbReference>
<keyword evidence="3" id="KW-1185">Reference proteome</keyword>
<accession>A0ABP8B3U4</accession>
<feature type="domain" description="Fido" evidence="1">
    <location>
        <begin position="95"/>
        <end position="247"/>
    </location>
</feature>
<dbReference type="InterPro" id="IPR003812">
    <property type="entry name" value="Fido"/>
</dbReference>
<dbReference type="Proteomes" id="UP001501772">
    <property type="component" value="Unassembled WGS sequence"/>
</dbReference>
<evidence type="ECO:0000313" key="2">
    <source>
        <dbReference type="EMBL" id="GAA4197261.1"/>
    </source>
</evidence>